<dbReference type="Proteomes" id="UP000003240">
    <property type="component" value="Unassembled WGS sequence"/>
</dbReference>
<evidence type="ECO:0000313" key="4">
    <source>
        <dbReference type="Proteomes" id="UP000003240"/>
    </source>
</evidence>
<comment type="caution">
    <text evidence="3">The sequence shown here is derived from an EMBL/GenBank/DDBJ whole genome shotgun (WGS) entry which is preliminary data.</text>
</comment>
<sequence>MFHPKMPYRFVWLFGILLIVGLLAYFYLPGLSFSDGSSVKEMETELVKQDASVKIFPQTDIYQRIVYSKCGDEESSRTKPADSLIGMNLLQFQKVYTGWNIDHFDASEVRMTLTIDSMCREHANNIFIGQKDGYVTVFYGLPGRKPIVKEVTKIPVNHLTQDDVAELQRGIVVQSKEDMLKTLEGMQSR</sequence>
<gene>
    <name evidence="3" type="ORF">ALO_21434</name>
</gene>
<organism evidence="3 4">
    <name type="scientific">Acetonema longum DSM 6540</name>
    <dbReference type="NCBI Taxonomy" id="1009370"/>
    <lineage>
        <taxon>Bacteria</taxon>
        <taxon>Bacillati</taxon>
        <taxon>Bacillota</taxon>
        <taxon>Negativicutes</taxon>
        <taxon>Acetonemataceae</taxon>
        <taxon>Acetonema</taxon>
    </lineage>
</organism>
<dbReference type="EMBL" id="AFGF01000280">
    <property type="protein sequence ID" value="EGO61845.1"/>
    <property type="molecule type" value="Genomic_DNA"/>
</dbReference>
<accession>F7NQ86</accession>
<evidence type="ECO:0000313" key="3">
    <source>
        <dbReference type="EMBL" id="EGO61845.1"/>
    </source>
</evidence>
<dbReference type="eggNOG" id="ENOG50310GA">
    <property type="taxonomic scope" value="Bacteria"/>
</dbReference>
<dbReference type="Pfam" id="PF08955">
    <property type="entry name" value="BofC_C"/>
    <property type="match status" value="1"/>
</dbReference>
<dbReference type="AlphaFoldDB" id="F7NQ86"/>
<keyword evidence="1" id="KW-0812">Transmembrane</keyword>
<keyword evidence="4" id="KW-1185">Reference proteome</keyword>
<dbReference type="RefSeq" id="WP_004099983.1">
    <property type="nucleotide sequence ID" value="NZ_AFGF01000280.1"/>
</dbReference>
<name>F7NQ86_9FIRM</name>
<keyword evidence="1" id="KW-1133">Transmembrane helix</keyword>
<dbReference type="Gene3D" id="3.30.70.1740">
    <property type="entry name" value="Bypass-of-forespore C, C-terminal domain"/>
    <property type="match status" value="1"/>
</dbReference>
<reference evidence="3 4" key="1">
    <citation type="journal article" date="2011" name="EMBO J.">
        <title>Structural diversity of bacterial flagellar motors.</title>
        <authorList>
            <person name="Chen S."/>
            <person name="Beeby M."/>
            <person name="Murphy G.E."/>
            <person name="Leadbetter J.R."/>
            <person name="Hendrixson D.R."/>
            <person name="Briegel A."/>
            <person name="Li Z."/>
            <person name="Shi J."/>
            <person name="Tocheva E.I."/>
            <person name="Muller A."/>
            <person name="Dobro M.J."/>
            <person name="Jensen G.J."/>
        </authorList>
    </citation>
    <scope>NUCLEOTIDE SEQUENCE [LARGE SCALE GENOMIC DNA]</scope>
    <source>
        <strain evidence="3 4">DSM 6540</strain>
    </source>
</reference>
<protein>
    <recommendedName>
        <fullName evidence="2">Bypass of forespore C C-terminal domain-containing protein</fullName>
    </recommendedName>
</protein>
<dbReference type="STRING" id="1009370.ALO_21434"/>
<dbReference type="InterPro" id="IPR015050">
    <property type="entry name" value="BofC_C"/>
</dbReference>
<feature type="domain" description="Bypass of forespore C C-terminal" evidence="2">
    <location>
        <begin position="121"/>
        <end position="187"/>
    </location>
</feature>
<keyword evidence="1" id="KW-0472">Membrane</keyword>
<evidence type="ECO:0000256" key="1">
    <source>
        <dbReference type="SAM" id="Phobius"/>
    </source>
</evidence>
<proteinExistence type="predicted"/>
<evidence type="ECO:0000259" key="2">
    <source>
        <dbReference type="Pfam" id="PF08955"/>
    </source>
</evidence>
<dbReference type="InterPro" id="IPR038117">
    <property type="entry name" value="BofC_C_sf"/>
</dbReference>
<feature type="transmembrane region" description="Helical" evidence="1">
    <location>
        <begin position="6"/>
        <end position="28"/>
    </location>
</feature>